<sequence>MTETEALALATHRHYKGGLYRVIGTAKHSETLEPLVVYEHLWPHERGLWVRPADMFHGRLEDGTVRFQPL</sequence>
<proteinExistence type="predicted"/>
<dbReference type="Proteomes" id="UP000270342">
    <property type="component" value="Unassembled WGS sequence"/>
</dbReference>
<dbReference type="InterPro" id="IPR023387">
    <property type="entry name" value="DUF1653-like_dom"/>
</dbReference>
<reference evidence="2 3" key="1">
    <citation type="submission" date="2018-10" db="EMBL/GenBank/DDBJ databases">
        <title>Robbsia sp. DHC34, isolated from soil.</title>
        <authorList>
            <person name="Gao Z.-H."/>
            <person name="Qiu L.-H."/>
        </authorList>
    </citation>
    <scope>NUCLEOTIDE SEQUENCE [LARGE SCALE GENOMIC DNA]</scope>
    <source>
        <strain evidence="2 3">DHC34</strain>
    </source>
</reference>
<feature type="domain" description="DUF1653" evidence="1">
    <location>
        <begin position="11"/>
        <end position="63"/>
    </location>
</feature>
<dbReference type="EMBL" id="RBZU01000025">
    <property type="protein sequence ID" value="RKP43760.1"/>
    <property type="molecule type" value="Genomic_DNA"/>
</dbReference>
<organism evidence="2 3">
    <name type="scientific">Pararobbsia silviterrae</name>
    <dbReference type="NCBI Taxonomy" id="1792498"/>
    <lineage>
        <taxon>Bacteria</taxon>
        <taxon>Pseudomonadati</taxon>
        <taxon>Pseudomonadota</taxon>
        <taxon>Betaproteobacteria</taxon>
        <taxon>Burkholderiales</taxon>
        <taxon>Burkholderiaceae</taxon>
        <taxon>Pararobbsia</taxon>
    </lineage>
</organism>
<dbReference type="AlphaFoldDB" id="A0A494X097"/>
<accession>A0A494X097</accession>
<dbReference type="OrthoDB" id="371169at2"/>
<keyword evidence="3" id="KW-1185">Reference proteome</keyword>
<comment type="caution">
    <text evidence="2">The sequence shown here is derived from an EMBL/GenBank/DDBJ whole genome shotgun (WGS) entry which is preliminary data.</text>
</comment>
<evidence type="ECO:0000313" key="3">
    <source>
        <dbReference type="Proteomes" id="UP000270342"/>
    </source>
</evidence>
<dbReference type="InterPro" id="IPR037135">
    <property type="entry name" value="DUF1653-like_dom_sf"/>
</dbReference>
<protein>
    <submittedName>
        <fullName evidence="2">DUF1653 domain-containing protein</fullName>
    </submittedName>
</protein>
<dbReference type="Pfam" id="PF07866">
    <property type="entry name" value="DUF1653"/>
    <property type="match status" value="1"/>
</dbReference>
<dbReference type="Gene3D" id="2.30.30.320">
    <property type="entry name" value="DUF1653-like domain"/>
    <property type="match status" value="1"/>
</dbReference>
<dbReference type="RefSeq" id="WP_121091511.1">
    <property type="nucleotide sequence ID" value="NZ_RBZU01000025.1"/>
</dbReference>
<evidence type="ECO:0000259" key="1">
    <source>
        <dbReference type="Pfam" id="PF07866"/>
    </source>
</evidence>
<gene>
    <name evidence="2" type="ORF">D7S86_28505</name>
</gene>
<name>A0A494X097_9BURK</name>
<evidence type="ECO:0000313" key="2">
    <source>
        <dbReference type="EMBL" id="RKP43760.1"/>
    </source>
</evidence>